<feature type="compositionally biased region" description="Polar residues" evidence="1">
    <location>
        <begin position="35"/>
        <end position="44"/>
    </location>
</feature>
<proteinExistence type="predicted"/>
<feature type="region of interest" description="Disordered" evidence="1">
    <location>
        <begin position="35"/>
        <end position="96"/>
    </location>
</feature>
<accession>A0AA40C1U1</accession>
<comment type="caution">
    <text evidence="2">The sequence shown here is derived from an EMBL/GenBank/DDBJ whole genome shotgun (WGS) entry which is preliminary data.</text>
</comment>
<feature type="compositionally biased region" description="Basic and acidic residues" evidence="1">
    <location>
        <begin position="45"/>
        <end position="61"/>
    </location>
</feature>
<reference evidence="2" key="1">
    <citation type="submission" date="2023-06" db="EMBL/GenBank/DDBJ databases">
        <title>Genome-scale phylogeny and comparative genomics of the fungal order Sordariales.</title>
        <authorList>
            <consortium name="Lawrence Berkeley National Laboratory"/>
            <person name="Hensen N."/>
            <person name="Bonometti L."/>
            <person name="Westerberg I."/>
            <person name="Brannstrom I.O."/>
            <person name="Guillou S."/>
            <person name="Cros-Aarteil S."/>
            <person name="Calhoun S."/>
            <person name="Haridas S."/>
            <person name="Kuo A."/>
            <person name="Mondo S."/>
            <person name="Pangilinan J."/>
            <person name="Riley R."/>
            <person name="LaButti K."/>
            <person name="Andreopoulos B."/>
            <person name="Lipzen A."/>
            <person name="Chen C."/>
            <person name="Yanf M."/>
            <person name="Daum C."/>
            <person name="Ng V."/>
            <person name="Clum A."/>
            <person name="Steindorff A."/>
            <person name="Ohm R."/>
            <person name="Martin F."/>
            <person name="Silar P."/>
            <person name="Natvig D."/>
            <person name="Lalanne C."/>
            <person name="Gautier V."/>
            <person name="Ament-velasquez S.L."/>
            <person name="Kruys A."/>
            <person name="Hutchinson M.I."/>
            <person name="Powell A.J."/>
            <person name="Barry K."/>
            <person name="Miller A.N."/>
            <person name="Grigoriev I.V."/>
            <person name="Debuchy R."/>
            <person name="Gladieux P."/>
            <person name="Thoren M.H."/>
            <person name="Johannesson H."/>
        </authorList>
    </citation>
    <scope>NUCLEOTIDE SEQUENCE</scope>
    <source>
        <strain evidence="2">SMH3391-2</strain>
    </source>
</reference>
<name>A0AA40C1U1_9PEZI</name>
<organism evidence="2 3">
    <name type="scientific">Bombardia bombarda</name>
    <dbReference type="NCBI Taxonomy" id="252184"/>
    <lineage>
        <taxon>Eukaryota</taxon>
        <taxon>Fungi</taxon>
        <taxon>Dikarya</taxon>
        <taxon>Ascomycota</taxon>
        <taxon>Pezizomycotina</taxon>
        <taxon>Sordariomycetes</taxon>
        <taxon>Sordariomycetidae</taxon>
        <taxon>Sordariales</taxon>
        <taxon>Lasiosphaeriaceae</taxon>
        <taxon>Bombardia</taxon>
    </lineage>
</organism>
<gene>
    <name evidence="2" type="ORF">B0T17DRAFT_535245</name>
</gene>
<keyword evidence="3" id="KW-1185">Reference proteome</keyword>
<evidence type="ECO:0000313" key="2">
    <source>
        <dbReference type="EMBL" id="KAK0621847.1"/>
    </source>
</evidence>
<protein>
    <submittedName>
        <fullName evidence="2">Uncharacterized protein</fullName>
    </submittedName>
</protein>
<sequence length="96" mass="10526">SKLPNQTSLEDDHSPAISSPLNREVKATLQKVQNLISDETQSAVSREKRTKKDSLKKRESKSTVGGDGGSRPALTNRPVYPALRACASPRRLRRSA</sequence>
<feature type="region of interest" description="Disordered" evidence="1">
    <location>
        <begin position="1"/>
        <end position="23"/>
    </location>
</feature>
<evidence type="ECO:0000256" key="1">
    <source>
        <dbReference type="SAM" id="MobiDB-lite"/>
    </source>
</evidence>
<evidence type="ECO:0000313" key="3">
    <source>
        <dbReference type="Proteomes" id="UP001174934"/>
    </source>
</evidence>
<dbReference type="AlphaFoldDB" id="A0AA40C1U1"/>
<feature type="non-terminal residue" evidence="2">
    <location>
        <position position="1"/>
    </location>
</feature>
<dbReference type="EMBL" id="JAULSR010000004">
    <property type="protein sequence ID" value="KAK0621847.1"/>
    <property type="molecule type" value="Genomic_DNA"/>
</dbReference>
<dbReference type="Proteomes" id="UP001174934">
    <property type="component" value="Unassembled WGS sequence"/>
</dbReference>